<feature type="transmembrane region" description="Helical" evidence="1">
    <location>
        <begin position="27"/>
        <end position="47"/>
    </location>
</feature>
<proteinExistence type="predicted"/>
<dbReference type="EMBL" id="JAINZZ010000004">
    <property type="protein sequence ID" value="MBY8877033.1"/>
    <property type="molecule type" value="Genomic_DNA"/>
</dbReference>
<keyword evidence="3" id="KW-1185">Reference proteome</keyword>
<keyword evidence="1" id="KW-1133">Transmembrane helix</keyword>
<sequence length="153" mass="15954">MEARRSSWYEQPFPGPASGRRWPGEALALWAVASGVAVLVLAAVLPVETVDTGRPGVQPRHSLLQVHGAAVLLPSAVPLLVALLVTGALYAGRHGGRRWTLAVAWTLSVALLAAALAGFVTFLIGIYVVPTGVLLTAATCMAQSARGKQEPAR</sequence>
<accession>A0ABS7Q1N4</accession>
<organism evidence="2 3">
    <name type="scientific">Actinacidiphila acidipaludis</name>
    <dbReference type="NCBI Taxonomy" id="2873382"/>
    <lineage>
        <taxon>Bacteria</taxon>
        <taxon>Bacillati</taxon>
        <taxon>Actinomycetota</taxon>
        <taxon>Actinomycetes</taxon>
        <taxon>Kitasatosporales</taxon>
        <taxon>Streptomycetaceae</taxon>
        <taxon>Actinacidiphila</taxon>
    </lineage>
</organism>
<keyword evidence="1" id="KW-0812">Transmembrane</keyword>
<evidence type="ECO:0000313" key="3">
    <source>
        <dbReference type="Proteomes" id="UP000778578"/>
    </source>
</evidence>
<evidence type="ECO:0000256" key="1">
    <source>
        <dbReference type="SAM" id="Phobius"/>
    </source>
</evidence>
<dbReference type="RefSeq" id="WP_222961081.1">
    <property type="nucleotide sequence ID" value="NZ_JAINZZ010000004.1"/>
</dbReference>
<feature type="transmembrane region" description="Helical" evidence="1">
    <location>
        <begin position="103"/>
        <end position="129"/>
    </location>
</feature>
<name>A0ABS7Q1N4_9ACTN</name>
<evidence type="ECO:0000313" key="2">
    <source>
        <dbReference type="EMBL" id="MBY8877033.1"/>
    </source>
</evidence>
<comment type="caution">
    <text evidence="2">The sequence shown here is derived from an EMBL/GenBank/DDBJ whole genome shotgun (WGS) entry which is preliminary data.</text>
</comment>
<feature type="transmembrane region" description="Helical" evidence="1">
    <location>
        <begin position="67"/>
        <end position="91"/>
    </location>
</feature>
<protein>
    <submittedName>
        <fullName evidence="2">Uncharacterized protein</fullName>
    </submittedName>
</protein>
<dbReference type="Proteomes" id="UP000778578">
    <property type="component" value="Unassembled WGS sequence"/>
</dbReference>
<gene>
    <name evidence="2" type="ORF">K7862_05180</name>
</gene>
<keyword evidence="1" id="KW-0472">Membrane</keyword>
<reference evidence="2 3" key="1">
    <citation type="submission" date="2021-08" db="EMBL/GenBank/DDBJ databases">
        <title>WGS of actinomycetes from Thailand.</title>
        <authorList>
            <person name="Thawai C."/>
        </authorList>
    </citation>
    <scope>NUCLEOTIDE SEQUENCE [LARGE SCALE GENOMIC DNA]</scope>
    <source>
        <strain evidence="2 3">PLK6-54</strain>
    </source>
</reference>